<reference evidence="2 3" key="1">
    <citation type="journal article" date="2011" name="J. Bacteriol.">
        <title>Complete genome sequences of two hemotropic Mycoplasmas, Mycoplasma haemofelis strain Ohio2 and Mycoplasma suis strain Illinois.</title>
        <authorList>
            <person name="Messick J.B."/>
            <person name="Santos A.P."/>
            <person name="Guimaraes A.M."/>
        </authorList>
    </citation>
    <scope>NUCLEOTIDE SEQUENCE [LARGE SCALE GENOMIC DNA]</scope>
    <source>
        <strain evidence="2 3">Illinois</strain>
    </source>
</reference>
<organism evidence="2 3">
    <name type="scientific">Mycoplasma suis (strain Illinois)</name>
    <dbReference type="NCBI Taxonomy" id="768700"/>
    <lineage>
        <taxon>Bacteria</taxon>
        <taxon>Bacillati</taxon>
        <taxon>Mycoplasmatota</taxon>
        <taxon>Mollicutes</taxon>
        <taxon>Mycoplasmataceae</taxon>
        <taxon>Mycoplasma</taxon>
    </lineage>
</organism>
<evidence type="ECO:0000313" key="3">
    <source>
        <dbReference type="Proteomes" id="UP000007484"/>
    </source>
</evidence>
<sequence>MSEKPVSSTSSSLVSRNGNTSHSAQSHSGTDSQGSSQGSDTHSTEEALKVEKTKDNKQEIIFSYYNGDIQKTTCEKVSENKFSCDNITLRKGSLIR</sequence>
<dbReference type="RefSeq" id="WP_013609970.1">
    <property type="nucleotide sequence ID" value="NC_015155.1"/>
</dbReference>
<dbReference type="KEGG" id="mss:MSU_0587"/>
<keyword evidence="3" id="KW-1185">Reference proteome</keyword>
<accession>F0QRJ9</accession>
<gene>
    <name evidence="2" type="ordered locus">MSU_0587</name>
</gene>
<feature type="compositionally biased region" description="Low complexity" evidence="1">
    <location>
        <begin position="1"/>
        <end position="15"/>
    </location>
</feature>
<dbReference type="AlphaFoldDB" id="F0QRJ9"/>
<protein>
    <submittedName>
        <fullName evidence="2">Uncharacterized protein</fullName>
    </submittedName>
</protein>
<feature type="compositionally biased region" description="Basic and acidic residues" evidence="1">
    <location>
        <begin position="42"/>
        <end position="53"/>
    </location>
</feature>
<evidence type="ECO:0000313" key="2">
    <source>
        <dbReference type="EMBL" id="ADX98119.1"/>
    </source>
</evidence>
<dbReference type="STRING" id="768700.MSU_0587"/>
<feature type="compositionally biased region" description="Low complexity" evidence="1">
    <location>
        <begin position="25"/>
        <end position="41"/>
    </location>
</feature>
<dbReference type="EMBL" id="CP002525">
    <property type="protein sequence ID" value="ADX98119.1"/>
    <property type="molecule type" value="Genomic_DNA"/>
</dbReference>
<proteinExistence type="predicted"/>
<name>F0QRJ9_MYCSL</name>
<evidence type="ECO:0000256" key="1">
    <source>
        <dbReference type="SAM" id="MobiDB-lite"/>
    </source>
</evidence>
<dbReference type="HOGENOM" id="CLU_2356730_0_0_14"/>
<dbReference type="Proteomes" id="UP000007484">
    <property type="component" value="Chromosome"/>
</dbReference>
<feature type="region of interest" description="Disordered" evidence="1">
    <location>
        <begin position="1"/>
        <end position="53"/>
    </location>
</feature>